<name>A0A1C7DSS9_9BACL</name>
<dbReference type="Proteomes" id="UP000092687">
    <property type="component" value="Chromosome"/>
</dbReference>
<reference evidence="3" key="2">
    <citation type="submission" date="2016-10" db="EMBL/GenBank/DDBJ databases">
        <authorList>
            <person name="See-Too W.S."/>
        </authorList>
    </citation>
    <scope>NUCLEOTIDE SEQUENCE [LARGE SCALE GENOMIC DNA]</scope>
    <source>
        <strain evidence="3">DSM 24743</strain>
    </source>
</reference>
<dbReference type="KEGG" id="phc:BBI08_11500"/>
<reference evidence="3" key="1">
    <citation type="submission" date="2016-07" db="EMBL/GenBank/DDBJ databases">
        <authorList>
            <person name="See-Too W.S."/>
        </authorList>
    </citation>
    <scope>NUCLEOTIDE SEQUENCE [LARGE SCALE GENOMIC DNA]</scope>
    <source>
        <strain evidence="3">DSM 24743</strain>
    </source>
</reference>
<dbReference type="Pfam" id="PF01610">
    <property type="entry name" value="DDE_Tnp_ISL3"/>
    <property type="match status" value="1"/>
</dbReference>
<evidence type="ECO:0000259" key="1">
    <source>
        <dbReference type="Pfam" id="PF01610"/>
    </source>
</evidence>
<feature type="domain" description="Transposase IS204/IS1001/IS1096/IS1165 DDE" evidence="1">
    <location>
        <begin position="2"/>
        <end position="63"/>
    </location>
</feature>
<dbReference type="AlphaFoldDB" id="A0A1C7DSS9"/>
<protein>
    <recommendedName>
        <fullName evidence="1">Transposase IS204/IS1001/IS1096/IS1165 DDE domain-containing protein</fullName>
    </recommendedName>
</protein>
<sequence length="77" mass="9092">MELSGIWEFRKAIGTFRNWQTEILNSFAFAYFNGFFKGINNLKKIIKRNVFVLQNFTRARAKILLTHKYKEMGLDVG</sequence>
<gene>
    <name evidence="2" type="ORF">BBI08_11500</name>
</gene>
<evidence type="ECO:0000313" key="2">
    <source>
        <dbReference type="EMBL" id="ANU14457.1"/>
    </source>
</evidence>
<dbReference type="InterPro" id="IPR002560">
    <property type="entry name" value="Transposase_DDE"/>
</dbReference>
<proteinExistence type="predicted"/>
<dbReference type="OrthoDB" id="6197054at2"/>
<dbReference type="EMBL" id="CP016537">
    <property type="protein sequence ID" value="ANU14457.1"/>
    <property type="molecule type" value="Genomic_DNA"/>
</dbReference>
<evidence type="ECO:0000313" key="3">
    <source>
        <dbReference type="Proteomes" id="UP000092687"/>
    </source>
</evidence>
<keyword evidence="3" id="KW-1185">Reference proteome</keyword>
<organism evidence="2 3">
    <name type="scientific">Planococcus halocryophilus</name>
    <dbReference type="NCBI Taxonomy" id="1215089"/>
    <lineage>
        <taxon>Bacteria</taxon>
        <taxon>Bacillati</taxon>
        <taxon>Bacillota</taxon>
        <taxon>Bacilli</taxon>
        <taxon>Bacillales</taxon>
        <taxon>Caryophanaceae</taxon>
        <taxon>Planococcus</taxon>
    </lineage>
</organism>
<accession>A0A1C7DSS9</accession>